<evidence type="ECO:0000313" key="10">
    <source>
        <dbReference type="Proteomes" id="UP001303046"/>
    </source>
</evidence>
<dbReference type="CDD" id="cd08050">
    <property type="entry name" value="TAF6C"/>
    <property type="match status" value="1"/>
</dbReference>
<dbReference type="InterPro" id="IPR004823">
    <property type="entry name" value="TAF_TATA-bd_Histone-like_dom"/>
</dbReference>
<evidence type="ECO:0000256" key="1">
    <source>
        <dbReference type="ARBA" id="ARBA00004123"/>
    </source>
</evidence>
<proteinExistence type="inferred from homology"/>
<evidence type="ECO:0000256" key="6">
    <source>
        <dbReference type="ARBA" id="ARBA00040091"/>
    </source>
</evidence>
<sequence>MEKALASTSPWEQGIKTFRRQSSTLILLVSEKCASVTDSKMVTASASTSSFAQSFPARIEPQYVRIVGDSVGVVNLTPAALQCLADKLTRVITRSAMAAHLFARHGRRRTVKVEDLELSLRSFGLPIPVGALTRSLPSVRQLRMAGGEQLYVREDLDLDVLPLTQPPQTKVPVKRHIRVHWIRVDSEEEPPPEKKAKKTAQGTSVTSVDLPAALRKRQDRLDDHSPERVPLPSESAAPSVSYCLATQGVPRKEQILIKPSFVEPLSVEQQIYLKEIVEACVGQDDRKRQQALQSLERDTGIQVLLPRLSRLIYTSIRCNIVHRCLSMLIYVVRMMRAVAVNKSVKLDGVLHEFLPSLMSCMLGRVVCTRPESDNHWALRDFAGKTLIFIIKDHGTKETKRRAFRAVKRVFDEPSSSYSMIYGTLTTLLEFATPVERIRLHPRFMILLERTRTAAATSSDQQERIEAHKLHASLTKNEPSLRRLIKQAAHASKRGHS</sequence>
<dbReference type="InterPro" id="IPR037796">
    <property type="entry name" value="TAF6"/>
</dbReference>
<evidence type="ECO:0000313" key="9">
    <source>
        <dbReference type="EMBL" id="KAK6752600.1"/>
    </source>
</evidence>
<dbReference type="InterPro" id="IPR009072">
    <property type="entry name" value="Histone-fold"/>
</dbReference>
<dbReference type="PANTHER" id="PTHR10221">
    <property type="entry name" value="TRANSCRIPTION INITIATION FACTOR TFIID SUBUNIT 6"/>
    <property type="match status" value="1"/>
</dbReference>
<gene>
    <name evidence="9" type="primary">Necator_chrIV.g17099</name>
    <name evidence="9" type="ORF">RB195_003801</name>
</gene>
<comment type="similarity">
    <text evidence="2">Belongs to the TAF6 family.</text>
</comment>
<dbReference type="Proteomes" id="UP001303046">
    <property type="component" value="Unassembled WGS sequence"/>
</dbReference>
<evidence type="ECO:0000256" key="2">
    <source>
        <dbReference type="ARBA" id="ARBA00007688"/>
    </source>
</evidence>
<dbReference type="Pfam" id="PF02969">
    <property type="entry name" value="TAF"/>
    <property type="match status" value="1"/>
</dbReference>
<dbReference type="SMART" id="SM00803">
    <property type="entry name" value="TAF"/>
    <property type="match status" value="1"/>
</dbReference>
<evidence type="ECO:0000256" key="7">
    <source>
        <dbReference type="SAM" id="MobiDB-lite"/>
    </source>
</evidence>
<dbReference type="Gene3D" id="1.25.40.770">
    <property type="entry name" value="TAF6, C-terminal HEAT repeat domain"/>
    <property type="match status" value="1"/>
</dbReference>
<dbReference type="InterPro" id="IPR011442">
    <property type="entry name" value="TAF6_C"/>
</dbReference>
<dbReference type="Pfam" id="PF07571">
    <property type="entry name" value="TAF6_C"/>
    <property type="match status" value="1"/>
</dbReference>
<keyword evidence="4" id="KW-0804">Transcription</keyword>
<comment type="subcellular location">
    <subcellularLocation>
        <location evidence="1">Nucleus</location>
    </subcellularLocation>
</comment>
<protein>
    <recommendedName>
        <fullName evidence="6">Transcription initiation factor TFIID subunit 6</fullName>
    </recommendedName>
</protein>
<dbReference type="Gene3D" id="1.10.20.10">
    <property type="entry name" value="Histone, subunit A"/>
    <property type="match status" value="1"/>
</dbReference>
<accession>A0ABR1DQ76</accession>
<keyword evidence="5" id="KW-0539">Nucleus</keyword>
<organism evidence="9 10">
    <name type="scientific">Necator americanus</name>
    <name type="common">Human hookworm</name>
    <dbReference type="NCBI Taxonomy" id="51031"/>
    <lineage>
        <taxon>Eukaryota</taxon>
        <taxon>Metazoa</taxon>
        <taxon>Ecdysozoa</taxon>
        <taxon>Nematoda</taxon>
        <taxon>Chromadorea</taxon>
        <taxon>Rhabditida</taxon>
        <taxon>Rhabditina</taxon>
        <taxon>Rhabditomorpha</taxon>
        <taxon>Strongyloidea</taxon>
        <taxon>Ancylostomatidae</taxon>
        <taxon>Bunostominae</taxon>
        <taxon>Necator</taxon>
    </lineage>
</organism>
<keyword evidence="3" id="KW-0805">Transcription regulation</keyword>
<keyword evidence="10" id="KW-1185">Reference proteome</keyword>
<dbReference type="InterPro" id="IPR046344">
    <property type="entry name" value="TAF6_C_sf"/>
</dbReference>
<name>A0ABR1DQ76_NECAM</name>
<dbReference type="EMBL" id="JAVFWL010000004">
    <property type="protein sequence ID" value="KAK6752600.1"/>
    <property type="molecule type" value="Genomic_DNA"/>
</dbReference>
<evidence type="ECO:0000256" key="4">
    <source>
        <dbReference type="ARBA" id="ARBA00023163"/>
    </source>
</evidence>
<dbReference type="SUPFAM" id="SSF47113">
    <property type="entry name" value="Histone-fold"/>
    <property type="match status" value="1"/>
</dbReference>
<dbReference type="PANTHER" id="PTHR10221:SF9">
    <property type="entry name" value="TRANSCRIPTION INITIATION FACTOR TFIID SUBUNIT 6"/>
    <property type="match status" value="1"/>
</dbReference>
<evidence type="ECO:0000256" key="3">
    <source>
        <dbReference type="ARBA" id="ARBA00023015"/>
    </source>
</evidence>
<reference evidence="9 10" key="1">
    <citation type="submission" date="2023-08" db="EMBL/GenBank/DDBJ databases">
        <title>A Necator americanus chromosomal reference genome.</title>
        <authorList>
            <person name="Ilik V."/>
            <person name="Petrzelkova K.J."/>
            <person name="Pardy F."/>
            <person name="Fuh T."/>
            <person name="Niatou-Singa F.S."/>
            <person name="Gouil Q."/>
            <person name="Baker L."/>
            <person name="Ritchie M.E."/>
            <person name="Jex A.R."/>
            <person name="Gazzola D."/>
            <person name="Li H."/>
            <person name="Toshio Fujiwara R."/>
            <person name="Zhan B."/>
            <person name="Aroian R.V."/>
            <person name="Pafco B."/>
            <person name="Schwarz E.M."/>
        </authorList>
    </citation>
    <scope>NUCLEOTIDE SEQUENCE [LARGE SCALE GENOMIC DNA]</scope>
    <source>
        <strain evidence="9 10">Aroian</strain>
        <tissue evidence="9">Whole animal</tissue>
    </source>
</reference>
<comment type="caution">
    <text evidence="9">The sequence shown here is derived from an EMBL/GenBank/DDBJ whole genome shotgun (WGS) entry which is preliminary data.</text>
</comment>
<evidence type="ECO:0000256" key="5">
    <source>
        <dbReference type="ARBA" id="ARBA00023242"/>
    </source>
</evidence>
<feature type="region of interest" description="Disordered" evidence="7">
    <location>
        <begin position="184"/>
        <end position="212"/>
    </location>
</feature>
<evidence type="ECO:0000259" key="8">
    <source>
        <dbReference type="SMART" id="SM00803"/>
    </source>
</evidence>
<feature type="domain" description="TATA box binding protein associated factor (TAF) histone-like fold" evidence="8">
    <location>
        <begin position="58"/>
        <end position="121"/>
    </location>
</feature>